<keyword evidence="2" id="KW-1185">Reference proteome</keyword>
<gene>
    <name evidence="1" type="ORF">O181_015936</name>
</gene>
<name>A0A9Q3C0S7_9BASI</name>
<reference evidence="1" key="1">
    <citation type="submission" date="2021-03" db="EMBL/GenBank/DDBJ databases">
        <title>Draft genome sequence of rust myrtle Austropuccinia psidii MF-1, a brazilian biotype.</title>
        <authorList>
            <person name="Quecine M.C."/>
            <person name="Pachon D.M.R."/>
            <person name="Bonatelli M.L."/>
            <person name="Correr F.H."/>
            <person name="Franceschini L.M."/>
            <person name="Leite T.F."/>
            <person name="Margarido G.R.A."/>
            <person name="Almeida C.A."/>
            <person name="Ferrarezi J.A."/>
            <person name="Labate C.A."/>
        </authorList>
    </citation>
    <scope>NUCLEOTIDE SEQUENCE</scope>
    <source>
        <strain evidence="1">MF-1</strain>
    </source>
</reference>
<proteinExistence type="predicted"/>
<evidence type="ECO:0000313" key="2">
    <source>
        <dbReference type="Proteomes" id="UP000765509"/>
    </source>
</evidence>
<evidence type="ECO:0000313" key="1">
    <source>
        <dbReference type="EMBL" id="MBW0476221.1"/>
    </source>
</evidence>
<dbReference type="AlphaFoldDB" id="A0A9Q3C0S7"/>
<protein>
    <submittedName>
        <fullName evidence="1">Uncharacterized protein</fullName>
    </submittedName>
</protein>
<organism evidence="1 2">
    <name type="scientific">Austropuccinia psidii MF-1</name>
    <dbReference type="NCBI Taxonomy" id="1389203"/>
    <lineage>
        <taxon>Eukaryota</taxon>
        <taxon>Fungi</taxon>
        <taxon>Dikarya</taxon>
        <taxon>Basidiomycota</taxon>
        <taxon>Pucciniomycotina</taxon>
        <taxon>Pucciniomycetes</taxon>
        <taxon>Pucciniales</taxon>
        <taxon>Sphaerophragmiaceae</taxon>
        <taxon>Austropuccinia</taxon>
    </lineage>
</organism>
<dbReference type="Proteomes" id="UP000765509">
    <property type="component" value="Unassembled WGS sequence"/>
</dbReference>
<accession>A0A9Q3C0S7</accession>
<comment type="caution">
    <text evidence="1">The sequence shown here is derived from an EMBL/GenBank/DDBJ whole genome shotgun (WGS) entry which is preliminary data.</text>
</comment>
<dbReference type="EMBL" id="AVOT02004388">
    <property type="protein sequence ID" value="MBW0476221.1"/>
    <property type="molecule type" value="Genomic_DNA"/>
</dbReference>
<sequence length="198" mass="22949">MESIVLQGQGEKDQELVEKPNYFIHRPEERAGNDLSFEEGRTSGINQLQANFRSVQIQAQRSSEEADRSKEQLGKRQRQIQLALTFPHKGTGFQIRAFSCGQCIQYVQNPYGIHSQGAGKDEKYFSTQIMDEMKHIKSSIDVQLGKFVKELKKLTSNINYLRKNHRTFTDWYRVTDVRLDSISNTCDIIVRKFQVQND</sequence>